<comment type="caution">
    <text evidence="6">The sequence shown here is derived from an EMBL/GenBank/DDBJ whole genome shotgun (WGS) entry which is preliminary data.</text>
</comment>
<dbReference type="InterPro" id="IPR009057">
    <property type="entry name" value="Homeodomain-like_sf"/>
</dbReference>
<keyword evidence="2 4" id="KW-0238">DNA-binding</keyword>
<dbReference type="InterPro" id="IPR036271">
    <property type="entry name" value="Tet_transcr_reg_TetR-rel_C_sf"/>
</dbReference>
<dbReference type="InterPro" id="IPR011075">
    <property type="entry name" value="TetR_C"/>
</dbReference>
<dbReference type="InterPro" id="IPR001647">
    <property type="entry name" value="HTH_TetR"/>
</dbReference>
<feature type="DNA-binding region" description="H-T-H motif" evidence="4">
    <location>
        <begin position="29"/>
        <end position="48"/>
    </location>
</feature>
<keyword evidence="3" id="KW-0804">Transcription</keyword>
<sequence length="193" mass="21223">MTEQGRRTRDAIVGTAADLMYTHGVAATSIDKVLKACGAGKSQMYHYFKNKDQLVDAVIGHYLDHILAAQPALGELADWADFDRWAEQVLDIHRGPAGPIACPLGNVAGELGDDPRFAELLDKAYRTWEGKLAHGLHVLRDKGKLRADADPERLAQLAMVCLQGGLQMAHVRRDITPLEDGLRLAIAHLRRQS</sequence>
<dbReference type="Proteomes" id="UP001501116">
    <property type="component" value="Unassembled WGS sequence"/>
</dbReference>
<dbReference type="PROSITE" id="PS50977">
    <property type="entry name" value="HTH_TETR_2"/>
    <property type="match status" value="1"/>
</dbReference>
<proteinExistence type="predicted"/>
<evidence type="ECO:0000256" key="1">
    <source>
        <dbReference type="ARBA" id="ARBA00023015"/>
    </source>
</evidence>
<dbReference type="Pfam" id="PF16925">
    <property type="entry name" value="TetR_C_13"/>
    <property type="match status" value="1"/>
</dbReference>
<gene>
    <name evidence="6" type="ORF">GCM10009754_83360</name>
</gene>
<keyword evidence="1" id="KW-0805">Transcription regulation</keyword>
<reference evidence="6 7" key="1">
    <citation type="journal article" date="2019" name="Int. J. Syst. Evol. Microbiol.">
        <title>The Global Catalogue of Microorganisms (GCM) 10K type strain sequencing project: providing services to taxonomists for standard genome sequencing and annotation.</title>
        <authorList>
            <consortium name="The Broad Institute Genomics Platform"/>
            <consortium name="The Broad Institute Genome Sequencing Center for Infectious Disease"/>
            <person name="Wu L."/>
            <person name="Ma J."/>
        </authorList>
    </citation>
    <scope>NUCLEOTIDE SEQUENCE [LARGE SCALE GENOMIC DNA]</scope>
    <source>
        <strain evidence="6 7">JCM 14545</strain>
    </source>
</reference>
<accession>A0ABN2SSV8</accession>
<dbReference type="PANTHER" id="PTHR47506">
    <property type="entry name" value="TRANSCRIPTIONAL REGULATORY PROTEIN"/>
    <property type="match status" value="1"/>
</dbReference>
<organism evidence="6 7">
    <name type="scientific">Amycolatopsis minnesotensis</name>
    <dbReference type="NCBI Taxonomy" id="337894"/>
    <lineage>
        <taxon>Bacteria</taxon>
        <taxon>Bacillati</taxon>
        <taxon>Actinomycetota</taxon>
        <taxon>Actinomycetes</taxon>
        <taxon>Pseudonocardiales</taxon>
        <taxon>Pseudonocardiaceae</taxon>
        <taxon>Amycolatopsis</taxon>
    </lineage>
</organism>
<name>A0ABN2SSV8_9PSEU</name>
<dbReference type="EMBL" id="BAAANN010000062">
    <property type="protein sequence ID" value="GAA1991880.1"/>
    <property type="molecule type" value="Genomic_DNA"/>
</dbReference>
<keyword evidence="7" id="KW-1185">Reference proteome</keyword>
<dbReference type="SUPFAM" id="SSF48498">
    <property type="entry name" value="Tetracyclin repressor-like, C-terminal domain"/>
    <property type="match status" value="1"/>
</dbReference>
<evidence type="ECO:0000259" key="5">
    <source>
        <dbReference type="PROSITE" id="PS50977"/>
    </source>
</evidence>
<evidence type="ECO:0000313" key="6">
    <source>
        <dbReference type="EMBL" id="GAA1991880.1"/>
    </source>
</evidence>
<evidence type="ECO:0000256" key="2">
    <source>
        <dbReference type="ARBA" id="ARBA00023125"/>
    </source>
</evidence>
<dbReference type="Gene3D" id="1.10.357.10">
    <property type="entry name" value="Tetracycline Repressor, domain 2"/>
    <property type="match status" value="1"/>
</dbReference>
<dbReference type="PRINTS" id="PR00455">
    <property type="entry name" value="HTHTETR"/>
</dbReference>
<protein>
    <submittedName>
        <fullName evidence="6">TetR/AcrR family transcriptional regulator</fullName>
    </submittedName>
</protein>
<feature type="domain" description="HTH tetR-type" evidence="5">
    <location>
        <begin position="6"/>
        <end position="66"/>
    </location>
</feature>
<dbReference type="SUPFAM" id="SSF46689">
    <property type="entry name" value="Homeodomain-like"/>
    <property type="match status" value="1"/>
</dbReference>
<dbReference type="PANTHER" id="PTHR47506:SF1">
    <property type="entry name" value="HTH-TYPE TRANSCRIPTIONAL REGULATOR YJDC"/>
    <property type="match status" value="1"/>
</dbReference>
<evidence type="ECO:0000313" key="7">
    <source>
        <dbReference type="Proteomes" id="UP001501116"/>
    </source>
</evidence>
<dbReference type="Pfam" id="PF00440">
    <property type="entry name" value="TetR_N"/>
    <property type="match status" value="1"/>
</dbReference>
<evidence type="ECO:0000256" key="4">
    <source>
        <dbReference type="PROSITE-ProRule" id="PRU00335"/>
    </source>
</evidence>
<evidence type="ECO:0000256" key="3">
    <source>
        <dbReference type="ARBA" id="ARBA00023163"/>
    </source>
</evidence>